<protein>
    <recommendedName>
        <fullName evidence="6">ZP domain-containing protein</fullName>
    </recommendedName>
</protein>
<reference evidence="4 5" key="1">
    <citation type="submission" date="2017-06" db="EMBL/GenBank/DDBJ databases">
        <title>A platform for efficient transgenesis in Macrostomum lignano, a flatworm model organism for stem cell research.</title>
        <authorList>
            <person name="Berezikov E."/>
        </authorList>
    </citation>
    <scope>NUCLEOTIDE SEQUENCE [LARGE SCALE GENOMIC DNA]</scope>
    <source>
        <strain evidence="4">DV1</strain>
        <tissue evidence="4">Whole organism</tissue>
    </source>
</reference>
<keyword evidence="2" id="KW-0472">Membrane</keyword>
<comment type="caution">
    <text evidence="4">The sequence shown here is derived from an EMBL/GenBank/DDBJ whole genome shotgun (WGS) entry which is preliminary data.</text>
</comment>
<accession>A0A267FZF1</accession>
<sequence>AMICSSLAPLLLVLATTVGLLPACVLCSLPTCPTSKEIVKLSTIDYQLQNINQQFPDFFPAIVCPTNNLANQTRKLRIFFYYQVADVQHPYMFYFNATGFKDYRGSALQLVLWCNTHNSSVSVQFEGLSQLSAPVEVLLLNLSASSNVQPEPQPGLNLTVRRINSIRGYSNILNTLRDGWPGYLEAASLFAYYTPNLAFVRFSRRLDIDFKSYENIANCHKDGSRPIVSPLIRQFGNPQPVAISFNTEGPNRDYCSPAARTVVIEIGGLYLPDSVQINMADRVLPGRASQFVLAIVFDIIGSGGACPASVSVRLTNWTSGGGDRPSLKLLYGCRDAGGLDLLNSGGNAVNVTIKAQPGLRRSEVPGPYLRSIRFEPESKHKIVIADVSFDPFTYEPDEAISQVQFRQLSPGQTLLILDRRVLANCTHSLAWAAMVRKRDSAIAEIDSNSDSCRLATLPDGSVGRLIVSGECGSKAKASKVSAYLAVQFNNWRSPPLTDKLGRYFRFFTWSDMSLASVEREGPQAALPGPEFEQNRMRIASQLAFRLSLTNSSSGRSSYPGNYTIELRPVRTDFLYGAVIENCRLEDADTGELLAELVAKGCTLPNSNWHGSPGFYRNRLLIRLAEFKHRSLIARCQFNPCYLVRPELTGLPAQLISQFGISDCGLVSKPCGRAHYLPLFDAVSQLLLPPSLPTVPALLQTSSPVQQVQQPPPHSQRCTPPQASSATPHYPLWSHALAALVSYALGLATLAAIWLILRRPWRRRRRRRRRQSATAIGGGGSHQVTTIAAIDVGVSGGNGLAHPRQHQQQRLALTRYGGGGGAVEGYRHRANETNGNCVHGFGDGNKTDSAKPLLGAPAPAGSNATAGSSSANCDLAGQEGELESDECHCRSTSGSNGASGSGGSSAPLSAVAAADRNSHCGAA</sequence>
<evidence type="ECO:0000256" key="2">
    <source>
        <dbReference type="SAM" id="Phobius"/>
    </source>
</evidence>
<feature type="compositionally biased region" description="Low complexity" evidence="1">
    <location>
        <begin position="903"/>
        <end position="913"/>
    </location>
</feature>
<keyword evidence="5" id="KW-1185">Reference proteome</keyword>
<feature type="region of interest" description="Disordered" evidence="1">
    <location>
        <begin position="847"/>
        <end position="922"/>
    </location>
</feature>
<evidence type="ECO:0000313" key="4">
    <source>
        <dbReference type="EMBL" id="PAA78477.1"/>
    </source>
</evidence>
<dbReference type="Proteomes" id="UP000215902">
    <property type="component" value="Unassembled WGS sequence"/>
</dbReference>
<keyword evidence="2" id="KW-1133">Transmembrane helix</keyword>
<evidence type="ECO:0000256" key="3">
    <source>
        <dbReference type="SAM" id="SignalP"/>
    </source>
</evidence>
<feature type="compositionally biased region" description="Low complexity" evidence="1">
    <location>
        <begin position="851"/>
        <end position="871"/>
    </location>
</feature>
<name>A0A267FZF1_9PLAT</name>
<evidence type="ECO:0000256" key="1">
    <source>
        <dbReference type="SAM" id="MobiDB-lite"/>
    </source>
</evidence>
<organism evidence="4 5">
    <name type="scientific">Macrostomum lignano</name>
    <dbReference type="NCBI Taxonomy" id="282301"/>
    <lineage>
        <taxon>Eukaryota</taxon>
        <taxon>Metazoa</taxon>
        <taxon>Spiralia</taxon>
        <taxon>Lophotrochozoa</taxon>
        <taxon>Platyhelminthes</taxon>
        <taxon>Rhabditophora</taxon>
        <taxon>Macrostomorpha</taxon>
        <taxon>Macrostomida</taxon>
        <taxon>Macrostomidae</taxon>
        <taxon>Macrostomum</taxon>
    </lineage>
</organism>
<evidence type="ECO:0000313" key="5">
    <source>
        <dbReference type="Proteomes" id="UP000215902"/>
    </source>
</evidence>
<feature type="transmembrane region" description="Helical" evidence="2">
    <location>
        <begin position="731"/>
        <end position="756"/>
    </location>
</feature>
<feature type="compositionally biased region" description="Polar residues" evidence="1">
    <location>
        <begin position="715"/>
        <end position="724"/>
    </location>
</feature>
<dbReference type="AlphaFoldDB" id="A0A267FZF1"/>
<feature type="signal peptide" evidence="3">
    <location>
        <begin position="1"/>
        <end position="27"/>
    </location>
</feature>
<evidence type="ECO:0008006" key="6">
    <source>
        <dbReference type="Google" id="ProtNLM"/>
    </source>
</evidence>
<feature type="non-terminal residue" evidence="4">
    <location>
        <position position="1"/>
    </location>
</feature>
<keyword evidence="2" id="KW-0812">Transmembrane</keyword>
<dbReference type="EMBL" id="NIVC01000686">
    <property type="protein sequence ID" value="PAA78477.1"/>
    <property type="molecule type" value="Genomic_DNA"/>
</dbReference>
<feature type="region of interest" description="Disordered" evidence="1">
    <location>
        <begin position="702"/>
        <end position="724"/>
    </location>
</feature>
<keyword evidence="3" id="KW-0732">Signal</keyword>
<feature type="chain" id="PRO_5013397538" description="ZP domain-containing protein" evidence="3">
    <location>
        <begin position="28"/>
        <end position="922"/>
    </location>
</feature>
<gene>
    <name evidence="4" type="ORF">BOX15_Mlig027385g3</name>
</gene>
<proteinExistence type="predicted"/>